<evidence type="ECO:0000313" key="3">
    <source>
        <dbReference type="Proteomes" id="UP000765509"/>
    </source>
</evidence>
<dbReference type="EMBL" id="AVOT02053796">
    <property type="protein sequence ID" value="MBW0548569.1"/>
    <property type="molecule type" value="Genomic_DNA"/>
</dbReference>
<protein>
    <recommendedName>
        <fullName evidence="1">Retrovirus-related Pol polyprotein from transposon TNT 1-94-like beta-barrel domain-containing protein</fullName>
    </recommendedName>
</protein>
<evidence type="ECO:0000259" key="1">
    <source>
        <dbReference type="Pfam" id="PF22936"/>
    </source>
</evidence>
<organism evidence="2 3">
    <name type="scientific">Austropuccinia psidii MF-1</name>
    <dbReference type="NCBI Taxonomy" id="1389203"/>
    <lineage>
        <taxon>Eukaryota</taxon>
        <taxon>Fungi</taxon>
        <taxon>Dikarya</taxon>
        <taxon>Basidiomycota</taxon>
        <taxon>Pucciniomycotina</taxon>
        <taxon>Pucciniomycetes</taxon>
        <taxon>Pucciniales</taxon>
        <taxon>Sphaerophragmiaceae</taxon>
        <taxon>Austropuccinia</taxon>
    </lineage>
</organism>
<accession>A0A9Q3P3C0</accession>
<dbReference type="AlphaFoldDB" id="A0A9Q3P3C0"/>
<gene>
    <name evidence="2" type="ORF">O181_088284</name>
</gene>
<sequence length="372" mass="41832">MANNIETKHKRPLPILTENNFPEWRRWTIGLLCQKKLYVHSIEETIPSLSSETHPSAADNKIMNANIETQARIWSRFSKITSNGNLRSFISKLRQSLNKIKTVGIKAGIKTLAFAILTKLPNNFNSLIEKVTLNTKTQGSPDAILNLLHDADLKEEAEKSSIESNIDSRMALNRENFKLKTIHYCSNGRHNPLASHPSENCWQLHPKKHPEKYQRDTKTNYTFVRALLTIDRPSRQGDVLNVVLDTGASDHMFNDKSFFSSLNKRKDSTISTGCNSSSLTEIGKGTAKGIDQNGICWTLKNSLYVPGLKTNLVALSQLASQITIKSTGENVDVFPNNETTPSFLFPTKNKVLETKVKLGIKCLSTRNCLWHQ</sequence>
<reference evidence="2" key="1">
    <citation type="submission" date="2021-03" db="EMBL/GenBank/DDBJ databases">
        <title>Draft genome sequence of rust myrtle Austropuccinia psidii MF-1, a brazilian biotype.</title>
        <authorList>
            <person name="Quecine M.C."/>
            <person name="Pachon D.M.R."/>
            <person name="Bonatelli M.L."/>
            <person name="Correr F.H."/>
            <person name="Franceschini L.M."/>
            <person name="Leite T.F."/>
            <person name="Margarido G.R.A."/>
            <person name="Almeida C.A."/>
            <person name="Ferrarezi J.A."/>
            <person name="Labate C.A."/>
        </authorList>
    </citation>
    <scope>NUCLEOTIDE SEQUENCE</scope>
    <source>
        <strain evidence="2">MF-1</strain>
    </source>
</reference>
<name>A0A9Q3P3C0_9BASI</name>
<comment type="caution">
    <text evidence="2">The sequence shown here is derived from an EMBL/GenBank/DDBJ whole genome shotgun (WGS) entry which is preliminary data.</text>
</comment>
<dbReference type="InterPro" id="IPR054722">
    <property type="entry name" value="PolX-like_BBD"/>
</dbReference>
<keyword evidence="3" id="KW-1185">Reference proteome</keyword>
<feature type="domain" description="Retrovirus-related Pol polyprotein from transposon TNT 1-94-like beta-barrel" evidence="1">
    <location>
        <begin position="243"/>
        <end position="320"/>
    </location>
</feature>
<dbReference type="OrthoDB" id="2794357at2759"/>
<dbReference type="Proteomes" id="UP000765509">
    <property type="component" value="Unassembled WGS sequence"/>
</dbReference>
<dbReference type="Pfam" id="PF22936">
    <property type="entry name" value="Pol_BBD"/>
    <property type="match status" value="1"/>
</dbReference>
<proteinExistence type="predicted"/>
<evidence type="ECO:0000313" key="2">
    <source>
        <dbReference type="EMBL" id="MBW0548569.1"/>
    </source>
</evidence>